<keyword evidence="3" id="KW-0067">ATP-binding</keyword>
<dbReference type="AlphaFoldDB" id="A0A0G0W3Z1"/>
<sequence>MKKRILTGDNTTGRLHLGHYVGSLENRVKLQNDYDTFIILADAHSLAYPKYIGEPDLIADSILQVAQK</sequence>
<keyword evidence="2" id="KW-0547">Nucleotide-binding</keyword>
<dbReference type="GO" id="GO:0006436">
    <property type="term" value="P:tryptophanyl-tRNA aminoacylation"/>
    <property type="evidence" value="ECO:0007669"/>
    <property type="project" value="TreeGrafter"/>
</dbReference>
<protein>
    <submittedName>
        <fullName evidence="6">Tryptophanyl-tRNA synthetase II</fullName>
    </submittedName>
</protein>
<proteinExistence type="predicted"/>
<evidence type="ECO:0000313" key="7">
    <source>
        <dbReference type="Proteomes" id="UP000034544"/>
    </source>
</evidence>
<dbReference type="Gene3D" id="3.40.50.620">
    <property type="entry name" value="HUPs"/>
    <property type="match status" value="1"/>
</dbReference>
<evidence type="ECO:0000256" key="3">
    <source>
        <dbReference type="ARBA" id="ARBA00022840"/>
    </source>
</evidence>
<dbReference type="GO" id="GO:0005829">
    <property type="term" value="C:cytosol"/>
    <property type="evidence" value="ECO:0007669"/>
    <property type="project" value="TreeGrafter"/>
</dbReference>
<dbReference type="InterPro" id="IPR014729">
    <property type="entry name" value="Rossmann-like_a/b/a_fold"/>
</dbReference>
<evidence type="ECO:0000256" key="5">
    <source>
        <dbReference type="ARBA" id="ARBA00023146"/>
    </source>
</evidence>
<keyword evidence="5 6" id="KW-0030">Aminoacyl-tRNA synthetase</keyword>
<dbReference type="PANTHER" id="PTHR43766">
    <property type="entry name" value="TRYPTOPHAN--TRNA LIGASE, MITOCHONDRIAL"/>
    <property type="match status" value="1"/>
</dbReference>
<keyword evidence="4" id="KW-0648">Protein biosynthesis</keyword>
<dbReference type="SUPFAM" id="SSF52374">
    <property type="entry name" value="Nucleotidylyl transferase"/>
    <property type="match status" value="1"/>
</dbReference>
<gene>
    <name evidence="6" type="ORF">UU59_C0022G0001</name>
</gene>
<organism evidence="6 7">
    <name type="scientific">candidate division WWE3 bacterium GW2011_GWE1_41_27</name>
    <dbReference type="NCBI Taxonomy" id="1619131"/>
    <lineage>
        <taxon>Bacteria</taxon>
        <taxon>Katanobacteria</taxon>
    </lineage>
</organism>
<dbReference type="InterPro" id="IPR050203">
    <property type="entry name" value="Trp-tRNA_synthetase"/>
</dbReference>
<name>A0A0G0W3Z1_UNCKA</name>
<accession>A0A0G0W3Z1</accession>
<dbReference type="GO" id="GO:0005524">
    <property type="term" value="F:ATP binding"/>
    <property type="evidence" value="ECO:0007669"/>
    <property type="project" value="UniProtKB-KW"/>
</dbReference>
<dbReference type="GO" id="GO:0004830">
    <property type="term" value="F:tryptophan-tRNA ligase activity"/>
    <property type="evidence" value="ECO:0007669"/>
    <property type="project" value="TreeGrafter"/>
</dbReference>
<evidence type="ECO:0000256" key="4">
    <source>
        <dbReference type="ARBA" id="ARBA00022917"/>
    </source>
</evidence>
<evidence type="ECO:0000256" key="1">
    <source>
        <dbReference type="ARBA" id="ARBA00022598"/>
    </source>
</evidence>
<dbReference type="Proteomes" id="UP000034544">
    <property type="component" value="Unassembled WGS sequence"/>
</dbReference>
<comment type="caution">
    <text evidence="6">The sequence shown here is derived from an EMBL/GenBank/DDBJ whole genome shotgun (WGS) entry which is preliminary data.</text>
</comment>
<keyword evidence="1" id="KW-0436">Ligase</keyword>
<dbReference type="Pfam" id="PF00579">
    <property type="entry name" value="tRNA-synt_1b"/>
    <property type="match status" value="1"/>
</dbReference>
<dbReference type="EMBL" id="LCBF01000022">
    <property type="protein sequence ID" value="KKS06737.1"/>
    <property type="molecule type" value="Genomic_DNA"/>
</dbReference>
<dbReference type="InterPro" id="IPR002305">
    <property type="entry name" value="aa-tRNA-synth_Ic"/>
</dbReference>
<reference evidence="6 7" key="1">
    <citation type="journal article" date="2015" name="Nature">
        <title>rRNA introns, odd ribosomes, and small enigmatic genomes across a large radiation of phyla.</title>
        <authorList>
            <person name="Brown C.T."/>
            <person name="Hug L.A."/>
            <person name="Thomas B.C."/>
            <person name="Sharon I."/>
            <person name="Castelle C.J."/>
            <person name="Singh A."/>
            <person name="Wilkins M.J."/>
            <person name="Williams K.H."/>
            <person name="Banfield J.F."/>
        </authorList>
    </citation>
    <scope>NUCLEOTIDE SEQUENCE [LARGE SCALE GENOMIC DNA]</scope>
</reference>
<evidence type="ECO:0000313" key="6">
    <source>
        <dbReference type="EMBL" id="KKS06737.1"/>
    </source>
</evidence>
<dbReference type="PATRIC" id="fig|1619131.3.peg.495"/>
<evidence type="ECO:0000256" key="2">
    <source>
        <dbReference type="ARBA" id="ARBA00022741"/>
    </source>
</evidence>
<dbReference type="PANTHER" id="PTHR43766:SF1">
    <property type="entry name" value="TRYPTOPHAN--TRNA LIGASE, MITOCHONDRIAL"/>
    <property type="match status" value="1"/>
</dbReference>